<accession>A0A2P2LFH9</accession>
<dbReference type="EMBL" id="GGEC01036248">
    <property type="protein sequence ID" value="MBX16732.1"/>
    <property type="molecule type" value="Transcribed_RNA"/>
</dbReference>
<name>A0A2P2LFH9_RHIMU</name>
<evidence type="ECO:0000313" key="1">
    <source>
        <dbReference type="EMBL" id="MBX16732.1"/>
    </source>
</evidence>
<reference evidence="1" key="1">
    <citation type="submission" date="2018-02" db="EMBL/GenBank/DDBJ databases">
        <title>Rhizophora mucronata_Transcriptome.</title>
        <authorList>
            <person name="Meera S.P."/>
            <person name="Sreeshan A."/>
            <person name="Augustine A."/>
        </authorList>
    </citation>
    <scope>NUCLEOTIDE SEQUENCE</scope>
    <source>
        <tissue evidence="1">Leaf</tissue>
    </source>
</reference>
<sequence length="22" mass="2626">MGSTLNPKECWCQNGRSCRLWR</sequence>
<dbReference type="AlphaFoldDB" id="A0A2P2LFH9"/>
<protein>
    <submittedName>
        <fullName evidence="1">Uncharacterized protein</fullName>
    </submittedName>
</protein>
<organism evidence="1">
    <name type="scientific">Rhizophora mucronata</name>
    <name type="common">Asiatic mangrove</name>
    <dbReference type="NCBI Taxonomy" id="61149"/>
    <lineage>
        <taxon>Eukaryota</taxon>
        <taxon>Viridiplantae</taxon>
        <taxon>Streptophyta</taxon>
        <taxon>Embryophyta</taxon>
        <taxon>Tracheophyta</taxon>
        <taxon>Spermatophyta</taxon>
        <taxon>Magnoliopsida</taxon>
        <taxon>eudicotyledons</taxon>
        <taxon>Gunneridae</taxon>
        <taxon>Pentapetalae</taxon>
        <taxon>rosids</taxon>
        <taxon>fabids</taxon>
        <taxon>Malpighiales</taxon>
        <taxon>Rhizophoraceae</taxon>
        <taxon>Rhizophora</taxon>
    </lineage>
</organism>
<proteinExistence type="predicted"/>